<evidence type="ECO:0000313" key="2">
    <source>
        <dbReference type="Proteomes" id="UP000887013"/>
    </source>
</evidence>
<dbReference type="AlphaFoldDB" id="A0A8X6PN32"/>
<protein>
    <submittedName>
        <fullName evidence="1">Uncharacterized protein</fullName>
    </submittedName>
</protein>
<reference evidence="1" key="1">
    <citation type="submission" date="2020-08" db="EMBL/GenBank/DDBJ databases">
        <title>Multicomponent nature underlies the extraordinary mechanical properties of spider dragline silk.</title>
        <authorList>
            <person name="Kono N."/>
            <person name="Nakamura H."/>
            <person name="Mori M."/>
            <person name="Yoshida Y."/>
            <person name="Ohtoshi R."/>
            <person name="Malay A.D."/>
            <person name="Moran D.A.P."/>
            <person name="Tomita M."/>
            <person name="Numata K."/>
            <person name="Arakawa K."/>
        </authorList>
    </citation>
    <scope>NUCLEOTIDE SEQUENCE</scope>
</reference>
<comment type="caution">
    <text evidence="1">The sequence shown here is derived from an EMBL/GenBank/DDBJ whole genome shotgun (WGS) entry which is preliminary data.</text>
</comment>
<gene>
    <name evidence="1" type="ORF">NPIL_574771</name>
</gene>
<dbReference type="EMBL" id="BMAW01022256">
    <property type="protein sequence ID" value="GFT76977.1"/>
    <property type="molecule type" value="Genomic_DNA"/>
</dbReference>
<dbReference type="Proteomes" id="UP000887013">
    <property type="component" value="Unassembled WGS sequence"/>
</dbReference>
<accession>A0A8X6PN32</accession>
<name>A0A8X6PN32_NEPPI</name>
<organism evidence="1 2">
    <name type="scientific">Nephila pilipes</name>
    <name type="common">Giant wood spider</name>
    <name type="synonym">Nephila maculata</name>
    <dbReference type="NCBI Taxonomy" id="299642"/>
    <lineage>
        <taxon>Eukaryota</taxon>
        <taxon>Metazoa</taxon>
        <taxon>Ecdysozoa</taxon>
        <taxon>Arthropoda</taxon>
        <taxon>Chelicerata</taxon>
        <taxon>Arachnida</taxon>
        <taxon>Araneae</taxon>
        <taxon>Araneomorphae</taxon>
        <taxon>Entelegynae</taxon>
        <taxon>Araneoidea</taxon>
        <taxon>Nephilidae</taxon>
        <taxon>Nephila</taxon>
    </lineage>
</organism>
<sequence>MFGQVIVAIICEIQRNYFYIKWLREKFALFFLIRIIQRKFKNYCLVDPDMKTLITKNWKHKPKRKERKNMINKHLKTQRNVEKILVLSKTIPIQILIDVVMKDMNNMMFLGNKKIR</sequence>
<keyword evidence="2" id="KW-1185">Reference proteome</keyword>
<proteinExistence type="predicted"/>
<evidence type="ECO:0000313" key="1">
    <source>
        <dbReference type="EMBL" id="GFT76977.1"/>
    </source>
</evidence>